<reference evidence="2" key="1">
    <citation type="journal article" date="2021" name="Nat. Commun.">
        <title>Genetic determinants of endophytism in the Arabidopsis root mycobiome.</title>
        <authorList>
            <person name="Mesny F."/>
            <person name="Miyauchi S."/>
            <person name="Thiergart T."/>
            <person name="Pickel B."/>
            <person name="Atanasova L."/>
            <person name="Karlsson M."/>
            <person name="Huettel B."/>
            <person name="Barry K.W."/>
            <person name="Haridas S."/>
            <person name="Chen C."/>
            <person name="Bauer D."/>
            <person name="Andreopoulos W."/>
            <person name="Pangilinan J."/>
            <person name="LaButti K."/>
            <person name="Riley R."/>
            <person name="Lipzen A."/>
            <person name="Clum A."/>
            <person name="Drula E."/>
            <person name="Henrissat B."/>
            <person name="Kohler A."/>
            <person name="Grigoriev I.V."/>
            <person name="Martin F.M."/>
            <person name="Hacquard S."/>
        </authorList>
    </citation>
    <scope>NUCLEOTIDE SEQUENCE</scope>
    <source>
        <strain evidence="2">MPI-SDFR-AT-0120</strain>
    </source>
</reference>
<feature type="domain" description="Heterokaryon incompatibility" evidence="1">
    <location>
        <begin position="44"/>
        <end position="213"/>
    </location>
</feature>
<dbReference type="Pfam" id="PF26639">
    <property type="entry name" value="Het-6_barrel"/>
    <property type="match status" value="1"/>
</dbReference>
<evidence type="ECO:0000259" key="1">
    <source>
        <dbReference type="Pfam" id="PF06985"/>
    </source>
</evidence>
<gene>
    <name evidence="2" type="ORF">FB567DRAFT_633460</name>
</gene>
<comment type="caution">
    <text evidence="2">The sequence shown here is derived from an EMBL/GenBank/DDBJ whole genome shotgun (WGS) entry which is preliminary data.</text>
</comment>
<protein>
    <submittedName>
        <fullName evidence="2">Heterokaryon incompatibility protein-domain-containing protein</fullName>
    </submittedName>
</protein>
<sequence length="710" mass="81422">MSAQVYSRLPTRRHVRLLSLLPLSSGPEITVQTFDSDIDSLPAYEALSYVWGDVANTRSLKCNESLVTVTECLHSALHHLRQPENARVMWIDAICINQDDLEERSFQVTLMRDIYLRASAVIVWLGPHQEETEAAWETIQCISRDYEHILEKKDEEVDWYSRMKLPNLDLPQQSSARSEDGPEMDSLYDVKVCSEIARILRHPWFTRSWVVQEAACARRLFIRCGVFSMTWKTLRTLCCFLRERRGPGVLEDAWQEANSMVLLQDTLRVEVEDYSAEEGTYDPKSVQFHKTLSELLPATRHLQATDPHDKIFAFLGLCDDTSTEAEKDAHDDGSKKLGPWSTEHISLLVQRKSPFLPNYFNDIKALYCTVTKRLLGPTLFMLSHAAQSPTELDLPSWVPDWRTKVEMIVLGRIEVELKESRGKSSRKSRKTKINYRPFQASKHSFFRLNLHTDLEVLALKGRVLDTIKEVRADIWLTDFWDMSGCLVDLPLFQDFLRKVCDYMIQNYNPELAHQDARKTSRWVDDWTTSFKVGRYDASSFAKQCDSLLTTHVDKTRHPSLEWPAPGYLQDFLRIQTANLRLSDSEFRPGHPGWHYLSTHISPSGTGTRGGPVNISSDQMPQIIPPGYFAFAAKVRVKRKIFCTTKGYIGICPEWAQAGDWLYFAEGGDVPFVLRQIGQDRFRLIGESYCHGLMSGQITQVVKDVSNVLLV</sequence>
<accession>A0A8K0QWU9</accession>
<proteinExistence type="predicted"/>
<keyword evidence="3" id="KW-1185">Reference proteome</keyword>
<dbReference type="InterPro" id="IPR010730">
    <property type="entry name" value="HET"/>
</dbReference>
<evidence type="ECO:0000313" key="2">
    <source>
        <dbReference type="EMBL" id="KAH7072583.1"/>
    </source>
</evidence>
<evidence type="ECO:0000313" key="3">
    <source>
        <dbReference type="Proteomes" id="UP000813461"/>
    </source>
</evidence>
<dbReference type="OrthoDB" id="2157530at2759"/>
<dbReference type="Proteomes" id="UP000813461">
    <property type="component" value="Unassembled WGS sequence"/>
</dbReference>
<dbReference type="PANTHER" id="PTHR24148:SF64">
    <property type="entry name" value="HETEROKARYON INCOMPATIBILITY DOMAIN-CONTAINING PROTEIN"/>
    <property type="match status" value="1"/>
</dbReference>
<dbReference type="Pfam" id="PF06985">
    <property type="entry name" value="HET"/>
    <property type="match status" value="1"/>
</dbReference>
<dbReference type="EMBL" id="JAGMVJ010000023">
    <property type="protein sequence ID" value="KAH7072583.1"/>
    <property type="molecule type" value="Genomic_DNA"/>
</dbReference>
<dbReference type="AlphaFoldDB" id="A0A8K0QWU9"/>
<dbReference type="InterPro" id="IPR052895">
    <property type="entry name" value="HetReg/Transcr_Mod"/>
</dbReference>
<name>A0A8K0QWU9_9PLEO</name>
<dbReference type="PANTHER" id="PTHR24148">
    <property type="entry name" value="ANKYRIN REPEAT DOMAIN-CONTAINING PROTEIN 39 HOMOLOG-RELATED"/>
    <property type="match status" value="1"/>
</dbReference>
<organism evidence="2 3">
    <name type="scientific">Paraphoma chrysanthemicola</name>
    <dbReference type="NCBI Taxonomy" id="798071"/>
    <lineage>
        <taxon>Eukaryota</taxon>
        <taxon>Fungi</taxon>
        <taxon>Dikarya</taxon>
        <taxon>Ascomycota</taxon>
        <taxon>Pezizomycotina</taxon>
        <taxon>Dothideomycetes</taxon>
        <taxon>Pleosporomycetidae</taxon>
        <taxon>Pleosporales</taxon>
        <taxon>Pleosporineae</taxon>
        <taxon>Phaeosphaeriaceae</taxon>
        <taxon>Paraphoma</taxon>
    </lineage>
</organism>